<keyword evidence="11" id="KW-0472">Membrane</keyword>
<keyword evidence="6 8" id="KW-0408">Iron</keyword>
<dbReference type="HOGENOM" id="CLU_001570_27_0_1"/>
<accession>M2PW13</accession>
<evidence type="ECO:0000256" key="10">
    <source>
        <dbReference type="SAM" id="MobiDB-lite"/>
    </source>
</evidence>
<evidence type="ECO:0000313" key="13">
    <source>
        <dbReference type="EMBL" id="EMD40964.1"/>
    </source>
</evidence>
<dbReference type="InterPro" id="IPR036396">
    <property type="entry name" value="Cyt_P450_sf"/>
</dbReference>
<dbReference type="GO" id="GO:0005506">
    <property type="term" value="F:iron ion binding"/>
    <property type="evidence" value="ECO:0007669"/>
    <property type="project" value="InterPro"/>
</dbReference>
<evidence type="ECO:0000256" key="1">
    <source>
        <dbReference type="ARBA" id="ARBA00001971"/>
    </source>
</evidence>
<gene>
    <name evidence="13" type="ORF">CERSUDRAFT_111537</name>
</gene>
<dbReference type="PANTHER" id="PTHR24287:SF1">
    <property type="entry name" value="P450, PUTATIVE (EUROFUNG)-RELATED"/>
    <property type="match status" value="1"/>
</dbReference>
<feature type="region of interest" description="Disordered" evidence="10">
    <location>
        <begin position="324"/>
        <end position="346"/>
    </location>
</feature>
<feature type="signal peptide" evidence="12">
    <location>
        <begin position="1"/>
        <end position="19"/>
    </location>
</feature>
<keyword evidence="14" id="KW-1185">Reference proteome</keyword>
<keyword evidence="11" id="KW-0812">Transmembrane</keyword>
<evidence type="ECO:0000313" key="14">
    <source>
        <dbReference type="Proteomes" id="UP000016930"/>
    </source>
</evidence>
<dbReference type="GO" id="GO:0004497">
    <property type="term" value="F:monooxygenase activity"/>
    <property type="evidence" value="ECO:0007669"/>
    <property type="project" value="UniProtKB-KW"/>
</dbReference>
<keyword evidence="4 8" id="KW-0479">Metal-binding</keyword>
<dbReference type="GO" id="GO:0020037">
    <property type="term" value="F:heme binding"/>
    <property type="evidence" value="ECO:0007669"/>
    <property type="project" value="InterPro"/>
</dbReference>
<evidence type="ECO:0000256" key="6">
    <source>
        <dbReference type="ARBA" id="ARBA00023004"/>
    </source>
</evidence>
<dbReference type="InterPro" id="IPR017972">
    <property type="entry name" value="Cyt_P450_CS"/>
</dbReference>
<name>M2PW13_CERS8</name>
<dbReference type="GO" id="GO:0016705">
    <property type="term" value="F:oxidoreductase activity, acting on paired donors, with incorporation or reduction of molecular oxygen"/>
    <property type="evidence" value="ECO:0007669"/>
    <property type="project" value="InterPro"/>
</dbReference>
<dbReference type="PRINTS" id="PR00463">
    <property type="entry name" value="EP450I"/>
</dbReference>
<keyword evidence="12" id="KW-0732">Signal</keyword>
<dbReference type="InterPro" id="IPR001128">
    <property type="entry name" value="Cyt_P450"/>
</dbReference>
<comment type="similarity">
    <text evidence="2 9">Belongs to the cytochrome P450 family.</text>
</comment>
<evidence type="ECO:0000256" key="8">
    <source>
        <dbReference type="PIRSR" id="PIRSR602401-1"/>
    </source>
</evidence>
<evidence type="ECO:0000256" key="7">
    <source>
        <dbReference type="ARBA" id="ARBA00023033"/>
    </source>
</evidence>
<dbReference type="Gene3D" id="1.10.630.10">
    <property type="entry name" value="Cytochrome P450"/>
    <property type="match status" value="1"/>
</dbReference>
<protein>
    <recommendedName>
        <fullName evidence="15">Cytochrome P450 monooxygenase pc-3</fullName>
    </recommendedName>
</protein>
<dbReference type="CDD" id="cd11063">
    <property type="entry name" value="CYP52"/>
    <property type="match status" value="1"/>
</dbReference>
<dbReference type="OrthoDB" id="1470350at2759"/>
<dbReference type="AlphaFoldDB" id="M2PW13"/>
<dbReference type="PANTHER" id="PTHR24287">
    <property type="entry name" value="P450, PUTATIVE (EUROFUNG)-RELATED"/>
    <property type="match status" value="1"/>
</dbReference>
<evidence type="ECO:0000256" key="5">
    <source>
        <dbReference type="ARBA" id="ARBA00023002"/>
    </source>
</evidence>
<organism evidence="13 14">
    <name type="scientific">Ceriporiopsis subvermispora (strain B)</name>
    <name type="common">White-rot fungus</name>
    <name type="synonym">Gelatoporia subvermispora</name>
    <dbReference type="NCBI Taxonomy" id="914234"/>
    <lineage>
        <taxon>Eukaryota</taxon>
        <taxon>Fungi</taxon>
        <taxon>Dikarya</taxon>
        <taxon>Basidiomycota</taxon>
        <taxon>Agaricomycotina</taxon>
        <taxon>Agaricomycetes</taxon>
        <taxon>Polyporales</taxon>
        <taxon>Gelatoporiaceae</taxon>
        <taxon>Gelatoporia</taxon>
    </lineage>
</organism>
<evidence type="ECO:0008006" key="15">
    <source>
        <dbReference type="Google" id="ProtNLM"/>
    </source>
</evidence>
<keyword evidence="3 8" id="KW-0349">Heme</keyword>
<keyword evidence="7 9" id="KW-0503">Monooxygenase</keyword>
<dbReference type="PRINTS" id="PR00385">
    <property type="entry name" value="P450"/>
</dbReference>
<dbReference type="PROSITE" id="PS00086">
    <property type="entry name" value="CYTOCHROME_P450"/>
    <property type="match status" value="1"/>
</dbReference>
<reference evidence="13 14" key="1">
    <citation type="journal article" date="2012" name="Proc. Natl. Acad. Sci. U.S.A.">
        <title>Comparative genomics of Ceriporiopsis subvermispora and Phanerochaete chrysosporium provide insight into selective ligninolysis.</title>
        <authorList>
            <person name="Fernandez-Fueyo E."/>
            <person name="Ruiz-Duenas F.J."/>
            <person name="Ferreira P."/>
            <person name="Floudas D."/>
            <person name="Hibbett D.S."/>
            <person name="Canessa P."/>
            <person name="Larrondo L.F."/>
            <person name="James T.Y."/>
            <person name="Seelenfreund D."/>
            <person name="Lobos S."/>
            <person name="Polanco R."/>
            <person name="Tello M."/>
            <person name="Honda Y."/>
            <person name="Watanabe T."/>
            <person name="Watanabe T."/>
            <person name="Ryu J.S."/>
            <person name="Kubicek C.P."/>
            <person name="Schmoll M."/>
            <person name="Gaskell J."/>
            <person name="Hammel K.E."/>
            <person name="St John F.J."/>
            <person name="Vanden Wymelenberg A."/>
            <person name="Sabat G."/>
            <person name="Splinter BonDurant S."/>
            <person name="Syed K."/>
            <person name="Yadav J.S."/>
            <person name="Doddapaneni H."/>
            <person name="Subramanian V."/>
            <person name="Lavin J.L."/>
            <person name="Oguiza J.A."/>
            <person name="Perez G."/>
            <person name="Pisabarro A.G."/>
            <person name="Ramirez L."/>
            <person name="Santoyo F."/>
            <person name="Master E."/>
            <person name="Coutinho P.M."/>
            <person name="Henrissat B."/>
            <person name="Lombard V."/>
            <person name="Magnuson J.K."/>
            <person name="Kuees U."/>
            <person name="Hori C."/>
            <person name="Igarashi K."/>
            <person name="Samejima M."/>
            <person name="Held B.W."/>
            <person name="Barry K.W."/>
            <person name="LaButti K.M."/>
            <person name="Lapidus A."/>
            <person name="Lindquist E.A."/>
            <person name="Lucas S.M."/>
            <person name="Riley R."/>
            <person name="Salamov A.A."/>
            <person name="Hoffmeister D."/>
            <person name="Schwenk D."/>
            <person name="Hadar Y."/>
            <person name="Yarden O."/>
            <person name="de Vries R.P."/>
            <person name="Wiebenga A."/>
            <person name="Stenlid J."/>
            <person name="Eastwood D."/>
            <person name="Grigoriev I.V."/>
            <person name="Berka R.M."/>
            <person name="Blanchette R.A."/>
            <person name="Kersten P."/>
            <person name="Martinez A.T."/>
            <person name="Vicuna R."/>
            <person name="Cullen D."/>
        </authorList>
    </citation>
    <scope>NUCLEOTIDE SEQUENCE [LARGE SCALE GENOMIC DNA]</scope>
    <source>
        <strain evidence="13 14">B</strain>
    </source>
</reference>
<dbReference type="Pfam" id="PF00067">
    <property type="entry name" value="p450"/>
    <property type="match status" value="1"/>
</dbReference>
<dbReference type="Proteomes" id="UP000016930">
    <property type="component" value="Unassembled WGS sequence"/>
</dbReference>
<proteinExistence type="inferred from homology"/>
<dbReference type="InterPro" id="IPR047146">
    <property type="entry name" value="Cyt_P450_E_CYP52_fungi"/>
</dbReference>
<feature type="binding site" description="axial binding residue" evidence="8">
    <location>
        <position position="516"/>
    </location>
    <ligand>
        <name>heme</name>
        <dbReference type="ChEBI" id="CHEBI:30413"/>
    </ligand>
    <ligandPart>
        <name>Fe</name>
        <dbReference type="ChEBI" id="CHEBI:18248"/>
    </ligandPart>
</feature>
<evidence type="ECO:0000256" key="9">
    <source>
        <dbReference type="RuleBase" id="RU000461"/>
    </source>
</evidence>
<evidence type="ECO:0000256" key="2">
    <source>
        <dbReference type="ARBA" id="ARBA00010617"/>
    </source>
</evidence>
<feature type="transmembrane region" description="Helical" evidence="11">
    <location>
        <begin position="7"/>
        <end position="34"/>
    </location>
</feature>
<evidence type="ECO:0000256" key="12">
    <source>
        <dbReference type="SAM" id="SignalP"/>
    </source>
</evidence>
<keyword evidence="11" id="KW-1133">Transmembrane helix</keyword>
<feature type="chain" id="PRO_5004022437" description="Cytochrome P450 monooxygenase pc-3" evidence="12">
    <location>
        <begin position="20"/>
        <end position="596"/>
    </location>
</feature>
<keyword evidence="5 9" id="KW-0560">Oxidoreductase</keyword>
<feature type="compositionally biased region" description="Basic and acidic residues" evidence="10">
    <location>
        <begin position="324"/>
        <end position="335"/>
    </location>
</feature>
<evidence type="ECO:0000256" key="3">
    <source>
        <dbReference type="ARBA" id="ARBA00022617"/>
    </source>
</evidence>
<dbReference type="EMBL" id="KB445792">
    <property type="protein sequence ID" value="EMD40964.1"/>
    <property type="molecule type" value="Genomic_DNA"/>
</dbReference>
<evidence type="ECO:0000256" key="4">
    <source>
        <dbReference type="ARBA" id="ARBA00022723"/>
    </source>
</evidence>
<evidence type="ECO:0000256" key="11">
    <source>
        <dbReference type="SAM" id="Phobius"/>
    </source>
</evidence>
<dbReference type="InterPro" id="IPR002401">
    <property type="entry name" value="Cyt_P450_E_grp-I"/>
</dbReference>
<feature type="transmembrane region" description="Helical" evidence="11">
    <location>
        <begin position="40"/>
        <end position="63"/>
    </location>
</feature>
<comment type="cofactor">
    <cofactor evidence="1 8">
        <name>heme</name>
        <dbReference type="ChEBI" id="CHEBI:30413"/>
    </cofactor>
</comment>
<dbReference type="SUPFAM" id="SSF48264">
    <property type="entry name" value="Cytochrome P450"/>
    <property type="match status" value="1"/>
</dbReference>
<dbReference type="STRING" id="914234.M2PW13"/>
<sequence length="596" mass="67591">MRWKTPGVLFLIWILPTLAVPPAVIFFSSVILYYVFDVQLSMLLCSVIWILVLPLFYACRVWLKFRSHRRAAARLGAVLPPVLEGELPGNFDILTKLLESFSTGYLGDILLGAANTLGGIYQLQLLWDCAYVSTDANIAKAILATNFPSFVKGPAFRFTMKSVLGTGVFNSDGDMWKFHRSMTRPFFSRERISHFEIFNRHAELTIARMKKRLQADVAVDFQDLVSRFTLDSASEFLFGTCVHSLQAPLPYPHNVLDIDADKYTPSTADEFANAFSSAQRILAERMNSSWIWPLQEIFRTKTDKHMKVVDDFINPILQEALGKHERRLKDKKSSTDEEEDSETLLDSLVKSTSDQTVLHDETLNILIAGRDTLAASLTFTVYLLCEHPTILKRLREEVLHYVGPERRPTYDDIREMKYLRAVVNESLRLYPPVPFDIRCTVEETLLPNPDPNGKPIYIPRDTTISFSALAMGRRKDYWGPDADEFDPNRWIDERVHKYLVPNPFIFLPFNAGPRICLGQQFAYNEMSCFLIRLLQSFSGMCMDLGAQPPSARPPASWASCPGRKGVEKVCPKSHLTMYVGGGLWVKMTEAGDGESA</sequence>